<dbReference type="AlphaFoldDB" id="A0A8R1YA14"/>
<dbReference type="EnsemblMetazoa" id="OVOC992.1">
    <property type="protein sequence ID" value="OVOC992.1"/>
    <property type="gene ID" value="WBGene00237801"/>
</dbReference>
<organism evidence="1 2">
    <name type="scientific">Onchocerca volvulus</name>
    <dbReference type="NCBI Taxonomy" id="6282"/>
    <lineage>
        <taxon>Eukaryota</taxon>
        <taxon>Metazoa</taxon>
        <taxon>Ecdysozoa</taxon>
        <taxon>Nematoda</taxon>
        <taxon>Chromadorea</taxon>
        <taxon>Rhabditida</taxon>
        <taxon>Spirurina</taxon>
        <taxon>Spiruromorpha</taxon>
        <taxon>Filarioidea</taxon>
        <taxon>Onchocercidae</taxon>
        <taxon>Onchocerca</taxon>
    </lineage>
</organism>
<reference evidence="2" key="1">
    <citation type="submission" date="2013-10" db="EMBL/GenBank/DDBJ databases">
        <title>Genome sequencing of Onchocerca volvulus.</title>
        <authorList>
            <person name="Cotton J."/>
            <person name="Tsai J."/>
            <person name="Stanley E."/>
            <person name="Tracey A."/>
            <person name="Holroyd N."/>
            <person name="Lustigman S."/>
            <person name="Berriman M."/>
        </authorList>
    </citation>
    <scope>NUCLEOTIDE SEQUENCE</scope>
</reference>
<dbReference type="Proteomes" id="UP000024404">
    <property type="component" value="Unassembled WGS sequence"/>
</dbReference>
<keyword evidence="2" id="KW-1185">Reference proteome</keyword>
<accession>A0A8R1YA14</accession>
<evidence type="ECO:0000313" key="1">
    <source>
        <dbReference type="EnsemblMetazoa" id="OVOC992.1"/>
    </source>
</evidence>
<sequence length="93" mass="10757">MSSLSYILHPVSKEIDTKFSALVRAFRFGELPHGGIARKLKEWSKLRFVWAFPTNFQQAELTREPERSGLCDSDQKFRPGFPKVCKEIIPFNV</sequence>
<reference evidence="1" key="2">
    <citation type="submission" date="2022-06" db="UniProtKB">
        <authorList>
            <consortium name="EnsemblMetazoa"/>
        </authorList>
    </citation>
    <scope>IDENTIFICATION</scope>
</reference>
<name>A0A8R1YA14_ONCVO</name>
<dbReference type="EMBL" id="CMVM020000023">
    <property type="status" value="NOT_ANNOTATED_CDS"/>
    <property type="molecule type" value="Genomic_DNA"/>
</dbReference>
<protein>
    <submittedName>
        <fullName evidence="1">Uncharacterized protein</fullName>
    </submittedName>
</protein>
<proteinExistence type="predicted"/>
<evidence type="ECO:0000313" key="2">
    <source>
        <dbReference type="Proteomes" id="UP000024404"/>
    </source>
</evidence>